<dbReference type="AlphaFoldDB" id="K1WSF3"/>
<organism evidence="1 2">
    <name type="scientific">Marssonina brunnea f. sp. multigermtubi (strain MB_m1)</name>
    <name type="common">Marssonina leaf spot fungus</name>
    <dbReference type="NCBI Taxonomy" id="1072389"/>
    <lineage>
        <taxon>Eukaryota</taxon>
        <taxon>Fungi</taxon>
        <taxon>Dikarya</taxon>
        <taxon>Ascomycota</taxon>
        <taxon>Pezizomycotina</taxon>
        <taxon>Leotiomycetes</taxon>
        <taxon>Helotiales</taxon>
        <taxon>Drepanopezizaceae</taxon>
        <taxon>Drepanopeziza</taxon>
    </lineage>
</organism>
<protein>
    <submittedName>
        <fullName evidence="1">Uncharacterized protein</fullName>
    </submittedName>
</protein>
<name>K1WSF3_MARBU</name>
<accession>K1WSF3</accession>
<proteinExistence type="predicted"/>
<dbReference type="SUPFAM" id="SSF53474">
    <property type="entry name" value="alpha/beta-Hydrolases"/>
    <property type="match status" value="1"/>
</dbReference>
<dbReference type="Proteomes" id="UP000006753">
    <property type="component" value="Unassembled WGS sequence"/>
</dbReference>
<sequence>MSSKNENILFWFFESRNTDPSEAPLTAWIIGLPCGVDIDGKAYSNPYPCFKASNMIYIDQPTQVCPKVIPFLSMATPIPTRKPVENCKNQVDSRTGMAGMTLTSSIRNITTLHTLSSNAVYGASTSTGNDSREYETVSALRKSLQQGITSMLYARDAD</sequence>
<dbReference type="KEGG" id="mbe:MBM_01227"/>
<dbReference type="InParanoid" id="K1WSF3"/>
<evidence type="ECO:0000313" key="2">
    <source>
        <dbReference type="Proteomes" id="UP000006753"/>
    </source>
</evidence>
<dbReference type="Gene3D" id="3.40.50.1820">
    <property type="entry name" value="alpha/beta hydrolase"/>
    <property type="match status" value="1"/>
</dbReference>
<reference evidence="1 2" key="1">
    <citation type="journal article" date="2012" name="BMC Genomics">
        <title>Sequencing the genome of Marssonina brunnea reveals fungus-poplar co-evolution.</title>
        <authorList>
            <person name="Zhu S."/>
            <person name="Cao Y.-Z."/>
            <person name="Jiang C."/>
            <person name="Tan B.-Y."/>
            <person name="Wang Z."/>
            <person name="Feng S."/>
            <person name="Zhang L."/>
            <person name="Su X.-H."/>
            <person name="Brejova B."/>
            <person name="Vinar T."/>
            <person name="Xu M."/>
            <person name="Wang M.-X."/>
            <person name="Zhang S.-G."/>
            <person name="Huang M.-R."/>
            <person name="Wu R."/>
            <person name="Zhou Y."/>
        </authorList>
    </citation>
    <scope>NUCLEOTIDE SEQUENCE [LARGE SCALE GENOMIC DNA]</scope>
    <source>
        <strain evidence="1 2">MB_m1</strain>
    </source>
</reference>
<gene>
    <name evidence="1" type="ORF">MBM_01227</name>
</gene>
<keyword evidence="2" id="KW-1185">Reference proteome</keyword>
<dbReference type="HOGENOM" id="CLU_1669751_0_0_1"/>
<dbReference type="InterPro" id="IPR029058">
    <property type="entry name" value="AB_hydrolase_fold"/>
</dbReference>
<evidence type="ECO:0000313" key="1">
    <source>
        <dbReference type="EMBL" id="EKD20545.1"/>
    </source>
</evidence>
<dbReference type="EMBL" id="JH921429">
    <property type="protein sequence ID" value="EKD20545.1"/>
    <property type="molecule type" value="Genomic_DNA"/>
</dbReference>
<dbReference type="OrthoDB" id="443318at2759"/>